<protein>
    <submittedName>
        <fullName evidence="1">Uncharacterized protein</fullName>
    </submittedName>
</protein>
<proteinExistence type="predicted"/>
<organism evidence="1">
    <name type="scientific">uncultured Caudovirales phage</name>
    <dbReference type="NCBI Taxonomy" id="2100421"/>
    <lineage>
        <taxon>Viruses</taxon>
        <taxon>Duplodnaviria</taxon>
        <taxon>Heunggongvirae</taxon>
        <taxon>Uroviricota</taxon>
        <taxon>Caudoviricetes</taxon>
        <taxon>Peduoviridae</taxon>
        <taxon>Maltschvirus</taxon>
        <taxon>Maltschvirus maltsch</taxon>
    </lineage>
</organism>
<accession>A0A6J5NKP3</accession>
<evidence type="ECO:0000313" key="1">
    <source>
        <dbReference type="EMBL" id="CAB4159453.1"/>
    </source>
</evidence>
<sequence length="203" mass="23767">MLDNLELIRPLLNFSEPGDFYMLYVFKRKKDQPEGERDNHQSVRTIKSYCIESLDHLDRRWDEIKQLCEMFKARAYIHVQKQNHHDVSLNMLATLAERIRDGVQNQKGLFDSVVGQIKTQEKRWVVDVDTKDEITAHRVAHIIDGLRPDGPKIGAVIPTKNGYHFITKRFDVMEFKRKLSQYGEVPGIQKKNPTLLYYPDSLV</sequence>
<dbReference type="EMBL" id="LR796670">
    <property type="protein sequence ID" value="CAB4159453.1"/>
    <property type="molecule type" value="Genomic_DNA"/>
</dbReference>
<gene>
    <name evidence="1" type="ORF">UFOVP699_189</name>
</gene>
<name>A0A6J5NKP3_9CAUD</name>
<reference evidence="1" key="1">
    <citation type="submission" date="2020-04" db="EMBL/GenBank/DDBJ databases">
        <authorList>
            <person name="Chiriac C."/>
            <person name="Salcher M."/>
            <person name="Ghai R."/>
            <person name="Kavagutti S V."/>
        </authorList>
    </citation>
    <scope>NUCLEOTIDE SEQUENCE</scope>
</reference>